<dbReference type="EMBL" id="LQYY01000079">
    <property type="protein sequence ID" value="KYD33873.1"/>
    <property type="molecule type" value="Genomic_DNA"/>
</dbReference>
<evidence type="ECO:0000313" key="1">
    <source>
        <dbReference type="EMBL" id="KAF6511454.1"/>
    </source>
</evidence>
<dbReference type="AlphaFoldDB" id="A0A150NAY1"/>
<dbReference type="Proteomes" id="UP000773850">
    <property type="component" value="Unassembled WGS sequence"/>
</dbReference>
<organism evidence="3 5">
    <name type="scientific">Geobacillus stearothermophilus</name>
    <name type="common">Bacillus stearothermophilus</name>
    <dbReference type="NCBI Taxonomy" id="1422"/>
    <lineage>
        <taxon>Bacteria</taxon>
        <taxon>Bacillati</taxon>
        <taxon>Bacillota</taxon>
        <taxon>Bacilli</taxon>
        <taxon>Bacillales</taxon>
        <taxon>Anoxybacillaceae</taxon>
        <taxon>Geobacillus</taxon>
    </lineage>
</organism>
<reference evidence="1 6" key="2">
    <citation type="submission" date="2016-03" db="EMBL/GenBank/DDBJ databases">
        <title>Spore heat resistance.</title>
        <authorList>
            <person name="Boekhorst J."/>
            <person name="Berendsen E.M."/>
            <person name="Wells-Bennik M.H."/>
            <person name="Kuipers O.P."/>
        </authorList>
    </citation>
    <scope>NUCLEOTIDE SEQUENCE [LARGE SCALE GENOMIC DNA]</scope>
    <source>
        <strain evidence="1 6">GS8</strain>
    </source>
</reference>
<evidence type="ECO:0000313" key="4">
    <source>
        <dbReference type="Proteomes" id="UP000075424"/>
    </source>
</evidence>
<evidence type="ECO:0000313" key="2">
    <source>
        <dbReference type="EMBL" id="KYD22417.1"/>
    </source>
</evidence>
<gene>
    <name evidence="2" type="ORF">B4109_1336</name>
    <name evidence="3" type="ORF">B4114_1299</name>
    <name evidence="1" type="ORF">GS8_1030</name>
</gene>
<evidence type="ECO:0000313" key="3">
    <source>
        <dbReference type="EMBL" id="KYD33873.1"/>
    </source>
</evidence>
<reference evidence="4 5" key="1">
    <citation type="submission" date="2016-01" db="EMBL/GenBank/DDBJ databases">
        <title>Draft Genome Sequences of Seven Thermophilic Sporeformers Isolated from Foods.</title>
        <authorList>
            <person name="Berendsen E.M."/>
            <person name="Wells-Bennik M.H."/>
            <person name="Krawcyk A.O."/>
            <person name="De Jong A."/>
            <person name="Holsappel S."/>
            <person name="Eijlander R.T."/>
            <person name="Kuipers O.P."/>
        </authorList>
    </citation>
    <scope>NUCLEOTIDE SEQUENCE [LARGE SCALE GENOMIC DNA]</scope>
    <source>
        <strain evidence="2 4">B4109</strain>
        <strain evidence="3 5">B4114</strain>
    </source>
</reference>
<evidence type="ECO:0000313" key="6">
    <source>
        <dbReference type="Proteomes" id="UP000773850"/>
    </source>
</evidence>
<accession>A0A150NAY1</accession>
<proteinExistence type="predicted"/>
<keyword evidence="6" id="KW-1185">Reference proteome</keyword>
<comment type="caution">
    <text evidence="3">The sequence shown here is derived from an EMBL/GenBank/DDBJ whole genome shotgun (WGS) entry which is preliminary data.</text>
</comment>
<dbReference type="EMBL" id="LQYV01000125">
    <property type="protein sequence ID" value="KYD22417.1"/>
    <property type="molecule type" value="Genomic_DNA"/>
</dbReference>
<sequence>MDIKQTDEGAARRPLFFVKRCPDHALEHPFSSMRGWMESFPFIRFRDRNKENVN</sequence>
<protein>
    <submittedName>
        <fullName evidence="3">Uncharacterized protein</fullName>
    </submittedName>
</protein>
<dbReference type="Proteomes" id="UP000075424">
    <property type="component" value="Unassembled WGS sequence"/>
</dbReference>
<dbReference type="PATRIC" id="fig|1422.17.peg.108"/>
<dbReference type="EMBL" id="LUCS01000018">
    <property type="protein sequence ID" value="KAF6511454.1"/>
    <property type="molecule type" value="Genomic_DNA"/>
</dbReference>
<name>A0A150NAY1_GEOSE</name>
<dbReference type="Proteomes" id="UP000075517">
    <property type="component" value="Unassembled WGS sequence"/>
</dbReference>
<evidence type="ECO:0000313" key="5">
    <source>
        <dbReference type="Proteomes" id="UP000075517"/>
    </source>
</evidence>